<gene>
    <name evidence="1" type="ORF">FLO80_21180</name>
</gene>
<dbReference type="RefSeq" id="WP_111369135.1">
    <property type="nucleotide sequence ID" value="NZ_VINQ01000035.1"/>
</dbReference>
<accession>A0A5A9YXG1</accession>
<evidence type="ECO:0000313" key="2">
    <source>
        <dbReference type="Proteomes" id="UP000325291"/>
    </source>
</evidence>
<proteinExistence type="predicted"/>
<reference evidence="1 2" key="1">
    <citation type="submission" date="2019-07" db="EMBL/GenBank/DDBJ databases">
        <title>Aquicoccus porphyridii gen. nov., sp. nov., isolated from a small marine red alga, Porphyridium marinum.</title>
        <authorList>
            <person name="Liu L."/>
        </authorList>
    </citation>
    <scope>NUCLEOTIDE SEQUENCE [LARGE SCALE GENOMIC DNA]</scope>
    <source>
        <strain evidence="1 2">L1 8-17</strain>
    </source>
</reference>
<protein>
    <submittedName>
        <fullName evidence="1">Uncharacterized protein</fullName>
    </submittedName>
</protein>
<comment type="caution">
    <text evidence="1">The sequence shown here is derived from an EMBL/GenBank/DDBJ whole genome shotgun (WGS) entry which is preliminary data.</text>
</comment>
<sequence>MGEFIAFLILLAIGGILHFIMGPTPGAQLIDTNKGEVIPVEELLDFAILEDGVVHAVLIRQSGNIYRDLGAFVSAEAALAEIVKSFRRAKIDEVRVTHADKNSVAVYRRVYNFIGRAEGKKLAGARIVRAGEDREQWLTA</sequence>
<keyword evidence="2" id="KW-1185">Reference proteome</keyword>
<dbReference type="Proteomes" id="UP000325291">
    <property type="component" value="Unassembled WGS sequence"/>
</dbReference>
<organism evidence="1 2">
    <name type="scientific">Aquicoccus porphyridii</name>
    <dbReference type="NCBI Taxonomy" id="1852029"/>
    <lineage>
        <taxon>Bacteria</taxon>
        <taxon>Pseudomonadati</taxon>
        <taxon>Pseudomonadota</taxon>
        <taxon>Alphaproteobacteria</taxon>
        <taxon>Rhodobacterales</taxon>
        <taxon>Paracoccaceae</taxon>
        <taxon>Aquicoccus</taxon>
    </lineage>
</organism>
<dbReference type="EMBL" id="VINQ01000035">
    <property type="protein sequence ID" value="KAA0909509.1"/>
    <property type="molecule type" value="Genomic_DNA"/>
</dbReference>
<dbReference type="AlphaFoldDB" id="A0A5A9YXG1"/>
<evidence type="ECO:0000313" key="1">
    <source>
        <dbReference type="EMBL" id="KAA0909509.1"/>
    </source>
</evidence>
<name>A0A5A9YXG1_9RHOB</name>